<dbReference type="InterPro" id="IPR019365">
    <property type="entry name" value="TVP18/Ca-channel_flower"/>
</dbReference>
<reference evidence="7" key="1">
    <citation type="submission" date="2016-11" db="UniProtKB">
        <authorList>
            <consortium name="WormBaseParasite"/>
        </authorList>
    </citation>
    <scope>IDENTIFICATION</scope>
</reference>
<dbReference type="GO" id="GO:0016192">
    <property type="term" value="P:vesicle-mediated transport"/>
    <property type="evidence" value="ECO:0007669"/>
    <property type="project" value="TreeGrafter"/>
</dbReference>
<keyword evidence="5" id="KW-0472">Membrane</keyword>
<organism evidence="6 7">
    <name type="scientific">Macrostomum lignano</name>
    <dbReference type="NCBI Taxonomy" id="282301"/>
    <lineage>
        <taxon>Eukaryota</taxon>
        <taxon>Metazoa</taxon>
        <taxon>Spiralia</taxon>
        <taxon>Lophotrochozoa</taxon>
        <taxon>Platyhelminthes</taxon>
        <taxon>Rhabditophora</taxon>
        <taxon>Macrostomorpha</taxon>
        <taxon>Macrostomida</taxon>
        <taxon>Macrostomidae</taxon>
        <taxon>Macrostomum</taxon>
    </lineage>
</organism>
<dbReference type="OrthoDB" id="9934994at2759"/>
<keyword evidence="6" id="KW-1185">Reference proteome</keyword>
<protein>
    <submittedName>
        <fullName evidence="7">Calcium channel flower</fullName>
    </submittedName>
</protein>
<dbReference type="PANTHER" id="PTHR13314:SF2">
    <property type="entry name" value="CALCIUM CHANNEL FLOWER HOMOLOG"/>
    <property type="match status" value="1"/>
</dbReference>
<sequence length="165" mass="17662">MSMSSDNFNEMAYADRYIQYVAQGVGFIAGIVSFSLGILNCLTLKSACFAAGTILSIIGTILIVLEAPLCCIGLACTNRVYEFSQRFSYLLRAVVYFVAAVVPLLLCLLSPTVWLGAAPVATCGVLYGVRAFRRDQRDRGFEGDAEPAGGEQPGSKSNLVTGRAK</sequence>
<comment type="subcellular location">
    <subcellularLocation>
        <location evidence="1">Endomembrane system</location>
        <topology evidence="1">Multi-pass membrane protein</topology>
    </subcellularLocation>
</comment>
<evidence type="ECO:0000256" key="5">
    <source>
        <dbReference type="ARBA" id="ARBA00023136"/>
    </source>
</evidence>
<dbReference type="AlphaFoldDB" id="A0A1I8HAA2"/>
<evidence type="ECO:0000256" key="4">
    <source>
        <dbReference type="ARBA" id="ARBA00022989"/>
    </source>
</evidence>
<evidence type="ECO:0000313" key="7">
    <source>
        <dbReference type="WBParaSite" id="maker-uti_cns_0005065-snap-gene-0.3-mRNA-1"/>
    </source>
</evidence>
<dbReference type="Pfam" id="PF10233">
    <property type="entry name" value="Cg6151-P"/>
    <property type="match status" value="1"/>
</dbReference>
<keyword evidence="3" id="KW-0812">Transmembrane</keyword>
<dbReference type="GO" id="GO:0012505">
    <property type="term" value="C:endomembrane system"/>
    <property type="evidence" value="ECO:0007669"/>
    <property type="project" value="UniProtKB-SubCell"/>
</dbReference>
<dbReference type="SMART" id="SM01077">
    <property type="entry name" value="Cg6151-P"/>
    <property type="match status" value="1"/>
</dbReference>
<evidence type="ECO:0000256" key="3">
    <source>
        <dbReference type="ARBA" id="ARBA00022692"/>
    </source>
</evidence>
<evidence type="ECO:0000256" key="2">
    <source>
        <dbReference type="ARBA" id="ARBA00010023"/>
    </source>
</evidence>
<name>A0A1I8HAA2_9PLAT</name>
<keyword evidence="4" id="KW-1133">Transmembrane helix</keyword>
<dbReference type="GO" id="GO:0016020">
    <property type="term" value="C:membrane"/>
    <property type="evidence" value="ECO:0007669"/>
    <property type="project" value="InterPro"/>
</dbReference>
<dbReference type="Proteomes" id="UP000095280">
    <property type="component" value="Unplaced"/>
</dbReference>
<comment type="similarity">
    <text evidence="2">Belongs to the calcium channel flower family.</text>
</comment>
<evidence type="ECO:0000256" key="1">
    <source>
        <dbReference type="ARBA" id="ARBA00004127"/>
    </source>
</evidence>
<proteinExistence type="inferred from homology"/>
<evidence type="ECO:0000313" key="6">
    <source>
        <dbReference type="Proteomes" id="UP000095280"/>
    </source>
</evidence>
<dbReference type="WBParaSite" id="maker-uti_cns_0005065-snap-gene-0.3-mRNA-1">
    <property type="protein sequence ID" value="maker-uti_cns_0005065-snap-gene-0.3-mRNA-1"/>
    <property type="gene ID" value="maker-uti_cns_0005065-snap-gene-0.3"/>
</dbReference>
<dbReference type="PANTHER" id="PTHR13314">
    <property type="entry name" value="CALCIUM CHANNEL FLOWER HOMOLOG"/>
    <property type="match status" value="1"/>
</dbReference>
<accession>A0A1I8HAA2</accession>